<evidence type="ECO:0000256" key="5">
    <source>
        <dbReference type="ARBA" id="ARBA00023004"/>
    </source>
</evidence>
<dbReference type="InterPro" id="IPR036136">
    <property type="entry name" value="Nit/Sulf_reduc_fer-like_dom_sf"/>
</dbReference>
<accession>K6VMB3</accession>
<dbReference type="GO" id="GO:0046872">
    <property type="term" value="F:metal ion binding"/>
    <property type="evidence" value="ECO:0007669"/>
    <property type="project" value="UniProtKB-KW"/>
</dbReference>
<gene>
    <name evidence="8" type="primary">cobG</name>
    <name evidence="8" type="ORF">AUCHE_08_01320</name>
</gene>
<dbReference type="Proteomes" id="UP000008495">
    <property type="component" value="Unassembled WGS sequence"/>
</dbReference>
<keyword evidence="9" id="KW-1185">Reference proteome</keyword>
<dbReference type="SUPFAM" id="SSF55124">
    <property type="entry name" value="Nitrite/Sulfite reductase N-terminal domain-like"/>
    <property type="match status" value="2"/>
</dbReference>
<dbReference type="InterPro" id="IPR005117">
    <property type="entry name" value="NiRdtase/SiRdtase_haem-b_fer"/>
</dbReference>
<reference evidence="8 9" key="1">
    <citation type="submission" date="2012-08" db="EMBL/GenBank/DDBJ databases">
        <title>Whole genome shotgun sequence of Austwickia chelonae NBRC 105200.</title>
        <authorList>
            <person name="Yoshida I."/>
            <person name="Hosoyama A."/>
            <person name="Tsuchikane K."/>
            <person name="Katsumata H."/>
            <person name="Ando Y."/>
            <person name="Ohji S."/>
            <person name="Hamada M."/>
            <person name="Tamura T."/>
            <person name="Yamazoe A."/>
            <person name="Yamazaki S."/>
            <person name="Fujita N."/>
        </authorList>
    </citation>
    <scope>NUCLEOTIDE SEQUENCE [LARGE SCALE GENOMIC DNA]</scope>
    <source>
        <strain evidence="8 9">NBRC 105200</strain>
    </source>
</reference>
<dbReference type="STRING" id="100225.SAMN05421595_0400"/>
<evidence type="ECO:0000259" key="7">
    <source>
        <dbReference type="Pfam" id="PF03460"/>
    </source>
</evidence>
<keyword evidence="4" id="KW-0560">Oxidoreductase</keyword>
<dbReference type="GO" id="GO:0051539">
    <property type="term" value="F:4 iron, 4 sulfur cluster binding"/>
    <property type="evidence" value="ECO:0007669"/>
    <property type="project" value="UniProtKB-KW"/>
</dbReference>
<dbReference type="EMBL" id="BAGZ01000008">
    <property type="protein sequence ID" value="GAB77889.1"/>
    <property type="molecule type" value="Genomic_DNA"/>
</dbReference>
<keyword evidence="1" id="KW-0004">4Fe-4S</keyword>
<dbReference type="eggNOG" id="COG0155">
    <property type="taxonomic scope" value="Bacteria"/>
</dbReference>
<feature type="domain" description="Nitrite/Sulfite reductase ferredoxin-like" evidence="7">
    <location>
        <begin position="27"/>
        <end position="74"/>
    </location>
</feature>
<keyword evidence="5" id="KW-0408">Iron</keyword>
<dbReference type="PANTHER" id="PTHR32439">
    <property type="entry name" value="FERREDOXIN--NITRITE REDUCTASE, CHLOROPLASTIC"/>
    <property type="match status" value="1"/>
</dbReference>
<dbReference type="RefSeq" id="WP_006502641.1">
    <property type="nucleotide sequence ID" value="NZ_BAGZ01000008.1"/>
</dbReference>
<dbReference type="Gene3D" id="3.90.480.20">
    <property type="match status" value="1"/>
</dbReference>
<dbReference type="GO" id="GO:0016491">
    <property type="term" value="F:oxidoreductase activity"/>
    <property type="evidence" value="ECO:0007669"/>
    <property type="project" value="UniProtKB-KW"/>
</dbReference>
<sequence>MPATAVPRHEVPVDRCPGLVRPYASNDGSIVRLRTGGVAVDLDILGEIVALAREYGDGTVQLTSRGALQIRALPDPLPGELTDRVAATGIIPAPSHELVRNIIASPLNGFDTRGKADIRPLVAAYDEILRSRPATSALPGRFLVAFDDGRGDVLAEQFDLAYRAIDPTRGIVHAGDRFHGREVAAADAPGVMVDLAEAFLDARAGLDPSPWHIRELPTPLLDPIDEIPAVVSAPAGADREPSARLPLGAVGRHLVVGVPLGLLTCAQFEALTEAARHTGARHVVVTPWRSIVVPEGADHRETFAAADLAVDQDSPWARLAACTGAPGCARAELDTRTFTRRLADHLDGTGPLVYISACERRCGAPAEDYVDLLRPGTVEEALARPGVVRHG</sequence>
<evidence type="ECO:0000256" key="1">
    <source>
        <dbReference type="ARBA" id="ARBA00022485"/>
    </source>
</evidence>
<protein>
    <submittedName>
        <fullName evidence="8">Precorrin-3B synthase</fullName>
    </submittedName>
</protein>
<dbReference type="AlphaFoldDB" id="K6VMB3"/>
<evidence type="ECO:0000256" key="3">
    <source>
        <dbReference type="ARBA" id="ARBA00022723"/>
    </source>
</evidence>
<proteinExistence type="predicted"/>
<name>K6VMB3_9MICO</name>
<evidence type="ECO:0000313" key="8">
    <source>
        <dbReference type="EMBL" id="GAB77889.1"/>
    </source>
</evidence>
<keyword evidence="6" id="KW-0411">Iron-sulfur</keyword>
<evidence type="ECO:0000256" key="4">
    <source>
        <dbReference type="ARBA" id="ARBA00023002"/>
    </source>
</evidence>
<evidence type="ECO:0000256" key="6">
    <source>
        <dbReference type="ARBA" id="ARBA00023014"/>
    </source>
</evidence>
<keyword evidence="3" id="KW-0479">Metal-binding</keyword>
<keyword evidence="2" id="KW-0349">Heme</keyword>
<organism evidence="8 9">
    <name type="scientific">Austwickia chelonae NBRC 105200</name>
    <dbReference type="NCBI Taxonomy" id="1184607"/>
    <lineage>
        <taxon>Bacteria</taxon>
        <taxon>Bacillati</taxon>
        <taxon>Actinomycetota</taxon>
        <taxon>Actinomycetes</taxon>
        <taxon>Micrococcales</taxon>
        <taxon>Dermatophilaceae</taxon>
        <taxon>Austwickia</taxon>
    </lineage>
</organism>
<dbReference type="OrthoDB" id="105450at2"/>
<dbReference type="SUPFAM" id="SSF56014">
    <property type="entry name" value="Nitrite and sulphite reductase 4Fe-4S domain-like"/>
    <property type="match status" value="2"/>
</dbReference>
<dbReference type="InterPro" id="IPR045854">
    <property type="entry name" value="NO2/SO3_Rdtase_4Fe4S_sf"/>
</dbReference>
<dbReference type="Pfam" id="PF03460">
    <property type="entry name" value="NIR_SIR_ferr"/>
    <property type="match status" value="1"/>
</dbReference>
<comment type="caution">
    <text evidence="8">The sequence shown here is derived from an EMBL/GenBank/DDBJ whole genome shotgun (WGS) entry which is preliminary data.</text>
</comment>
<dbReference type="InterPro" id="IPR051329">
    <property type="entry name" value="NIR_SIR_4Fe-4S"/>
</dbReference>
<evidence type="ECO:0000313" key="9">
    <source>
        <dbReference type="Proteomes" id="UP000008495"/>
    </source>
</evidence>
<evidence type="ECO:0000256" key="2">
    <source>
        <dbReference type="ARBA" id="ARBA00022617"/>
    </source>
</evidence>
<dbReference type="PANTHER" id="PTHR32439:SF9">
    <property type="entry name" value="BLR3264 PROTEIN"/>
    <property type="match status" value="1"/>
</dbReference>